<keyword evidence="3" id="KW-1185">Reference proteome</keyword>
<feature type="domain" description="Mechanosensitive ion channel MscS C-terminal" evidence="1">
    <location>
        <begin position="3"/>
        <end position="66"/>
    </location>
</feature>
<dbReference type="Gene3D" id="3.30.70.100">
    <property type="match status" value="1"/>
</dbReference>
<sequence length="80" mass="9067">MSTFREIIKANPRVQSNPDPVIGISMLDNSSINIAVKPWVSIPEYVPAQAELYQAIVERFRQKNVETPCPLQEIRMLNAV</sequence>
<name>A0ABU3KCL8_9BACT</name>
<dbReference type="SUPFAM" id="SSF82689">
    <property type="entry name" value="Mechanosensitive channel protein MscS (YggB), C-terminal domain"/>
    <property type="match status" value="1"/>
</dbReference>
<dbReference type="RefSeq" id="WP_313834717.1">
    <property type="nucleotide sequence ID" value="NZ_JAQOUE010000002.1"/>
</dbReference>
<proteinExistence type="predicted"/>
<evidence type="ECO:0000313" key="2">
    <source>
        <dbReference type="EMBL" id="MDT7044131.1"/>
    </source>
</evidence>
<reference evidence="2 3" key="1">
    <citation type="journal article" date="2023" name="ISME J.">
        <title>Cultivation and genomic characterization of novel and ubiquitous marine nitrite-oxidizing bacteria from the Nitrospirales.</title>
        <authorList>
            <person name="Mueller A.J."/>
            <person name="Daebeler A."/>
            <person name="Herbold C.W."/>
            <person name="Kirkegaard R.H."/>
            <person name="Daims H."/>
        </authorList>
    </citation>
    <scope>NUCLEOTIDE SEQUENCE [LARGE SCALE GENOMIC DNA]</scope>
    <source>
        <strain evidence="2 3">EB</strain>
    </source>
</reference>
<dbReference type="InterPro" id="IPR049278">
    <property type="entry name" value="MS_channel_C"/>
</dbReference>
<accession>A0ABU3KCL8</accession>
<dbReference type="Proteomes" id="UP001250932">
    <property type="component" value="Unassembled WGS sequence"/>
</dbReference>
<organism evidence="2 3">
    <name type="scientific">Candidatus Nitronereus thalassa</name>
    <dbReference type="NCBI Taxonomy" id="3020898"/>
    <lineage>
        <taxon>Bacteria</taxon>
        <taxon>Pseudomonadati</taxon>
        <taxon>Nitrospirota</taxon>
        <taxon>Nitrospiria</taxon>
        <taxon>Nitrospirales</taxon>
        <taxon>Nitrospiraceae</taxon>
        <taxon>Candidatus Nitronereus</taxon>
    </lineage>
</organism>
<gene>
    <name evidence="2" type="ORF">PPG34_17405</name>
</gene>
<dbReference type="Pfam" id="PF21082">
    <property type="entry name" value="MS_channel_3rd"/>
    <property type="match status" value="1"/>
</dbReference>
<protein>
    <recommendedName>
        <fullName evidence="1">Mechanosensitive ion channel MscS C-terminal domain-containing protein</fullName>
    </recommendedName>
</protein>
<evidence type="ECO:0000259" key="1">
    <source>
        <dbReference type="Pfam" id="PF21082"/>
    </source>
</evidence>
<dbReference type="EMBL" id="JAQOUE010000002">
    <property type="protein sequence ID" value="MDT7044131.1"/>
    <property type="molecule type" value="Genomic_DNA"/>
</dbReference>
<dbReference type="InterPro" id="IPR011066">
    <property type="entry name" value="MscS_channel_C_sf"/>
</dbReference>
<evidence type="ECO:0000313" key="3">
    <source>
        <dbReference type="Proteomes" id="UP001250932"/>
    </source>
</evidence>
<comment type="caution">
    <text evidence="2">The sequence shown here is derived from an EMBL/GenBank/DDBJ whole genome shotgun (WGS) entry which is preliminary data.</text>
</comment>